<sequence length="228" mass="24593">MSDCVQSQTSLFGISTVTGHYVIGRVPMRPGINLYACRLRSISTTRYNVVAPVIPTIGESVTANLGPFGTLSGKVEQNTEDGFVVAISAGATRQEALASQISEFRNRSWSGLRERRGDRRFLAHEPRSMMARPDGWAQPCLIIDYSASGVAISAGYQPEVGEVVTIGKITGSVVRIFDAGFAVHFFERQDAASVESLLGAPQEWREAARLSATGPYDPVQPVLVGTET</sequence>
<comment type="caution">
    <text evidence="1">The sequence shown here is derived from an EMBL/GenBank/DDBJ whole genome shotgun (WGS) entry which is preliminary data.</text>
</comment>
<evidence type="ECO:0000313" key="1">
    <source>
        <dbReference type="EMBL" id="MBD8064539.1"/>
    </source>
</evidence>
<keyword evidence="2" id="KW-1185">Reference proteome</keyword>
<dbReference type="AlphaFoldDB" id="A0A927FTS9"/>
<reference evidence="1" key="1">
    <citation type="submission" date="2020-09" db="EMBL/GenBank/DDBJ databases">
        <title>Genome seq and assembly of Devosia sp.</title>
        <authorList>
            <person name="Chhetri G."/>
        </authorList>
    </citation>
    <scope>NUCLEOTIDE SEQUENCE</scope>
    <source>
        <strain evidence="1">PTR5</strain>
    </source>
</reference>
<protein>
    <recommendedName>
        <fullName evidence="3">PilZ domain-containing protein</fullName>
    </recommendedName>
</protein>
<organism evidence="1 2">
    <name type="scientific">Devosia oryzisoli</name>
    <dbReference type="NCBI Taxonomy" id="2774138"/>
    <lineage>
        <taxon>Bacteria</taxon>
        <taxon>Pseudomonadati</taxon>
        <taxon>Pseudomonadota</taxon>
        <taxon>Alphaproteobacteria</taxon>
        <taxon>Hyphomicrobiales</taxon>
        <taxon>Devosiaceae</taxon>
        <taxon>Devosia</taxon>
    </lineage>
</organism>
<dbReference type="RefSeq" id="WP_191772661.1">
    <property type="nucleotide sequence ID" value="NZ_JACYFU010000001.1"/>
</dbReference>
<dbReference type="Proteomes" id="UP000654108">
    <property type="component" value="Unassembled WGS sequence"/>
</dbReference>
<evidence type="ECO:0000313" key="2">
    <source>
        <dbReference type="Proteomes" id="UP000654108"/>
    </source>
</evidence>
<dbReference type="EMBL" id="JACYFU010000001">
    <property type="protein sequence ID" value="MBD8064539.1"/>
    <property type="molecule type" value="Genomic_DNA"/>
</dbReference>
<gene>
    <name evidence="1" type="ORF">IC608_03515</name>
</gene>
<evidence type="ECO:0008006" key="3">
    <source>
        <dbReference type="Google" id="ProtNLM"/>
    </source>
</evidence>
<proteinExistence type="predicted"/>
<name>A0A927FTS9_9HYPH</name>
<accession>A0A927FTS9</accession>